<dbReference type="Proteomes" id="UP001054945">
    <property type="component" value="Unassembled WGS sequence"/>
</dbReference>
<sequence>MKKKEKNGRDGVFGTGKNRTGIVCNFSSSQKLLMKMDEGLMGNFLTRLLNLRERKNEPKEDGKEKKNVSRISYVYRYIPGIGRGGYIHLYINEESQFVWVSTLVFFVFRYYGVSEIF</sequence>
<name>A0AAV4STA0_CAEEX</name>
<organism evidence="1 2">
    <name type="scientific">Caerostris extrusa</name>
    <name type="common">Bark spider</name>
    <name type="synonym">Caerostris bankana</name>
    <dbReference type="NCBI Taxonomy" id="172846"/>
    <lineage>
        <taxon>Eukaryota</taxon>
        <taxon>Metazoa</taxon>
        <taxon>Ecdysozoa</taxon>
        <taxon>Arthropoda</taxon>
        <taxon>Chelicerata</taxon>
        <taxon>Arachnida</taxon>
        <taxon>Araneae</taxon>
        <taxon>Araneomorphae</taxon>
        <taxon>Entelegynae</taxon>
        <taxon>Araneoidea</taxon>
        <taxon>Araneidae</taxon>
        <taxon>Caerostris</taxon>
    </lineage>
</organism>
<reference evidence="1 2" key="1">
    <citation type="submission" date="2021-06" db="EMBL/GenBank/DDBJ databases">
        <title>Caerostris extrusa draft genome.</title>
        <authorList>
            <person name="Kono N."/>
            <person name="Arakawa K."/>
        </authorList>
    </citation>
    <scope>NUCLEOTIDE SEQUENCE [LARGE SCALE GENOMIC DNA]</scope>
</reference>
<accession>A0AAV4STA0</accession>
<dbReference type="AlphaFoldDB" id="A0AAV4STA0"/>
<protein>
    <submittedName>
        <fullName evidence="1">Uncharacterized protein</fullName>
    </submittedName>
</protein>
<dbReference type="EMBL" id="BPLR01010057">
    <property type="protein sequence ID" value="GIY36494.1"/>
    <property type="molecule type" value="Genomic_DNA"/>
</dbReference>
<gene>
    <name evidence="1" type="ORF">CEXT_521651</name>
</gene>
<evidence type="ECO:0000313" key="2">
    <source>
        <dbReference type="Proteomes" id="UP001054945"/>
    </source>
</evidence>
<proteinExistence type="predicted"/>
<keyword evidence="2" id="KW-1185">Reference proteome</keyword>
<comment type="caution">
    <text evidence="1">The sequence shown here is derived from an EMBL/GenBank/DDBJ whole genome shotgun (WGS) entry which is preliminary data.</text>
</comment>
<evidence type="ECO:0000313" key="1">
    <source>
        <dbReference type="EMBL" id="GIY36494.1"/>
    </source>
</evidence>